<protein>
    <recommendedName>
        <fullName evidence="3">N-acetyltransferase domain-containing protein</fullName>
    </recommendedName>
</protein>
<dbReference type="Proteomes" id="UP000464314">
    <property type="component" value="Chromosome"/>
</dbReference>
<dbReference type="KEGG" id="anr:Ana3638_15430"/>
<organism evidence="1 2">
    <name type="scientific">Anaerocolumna sedimenticola</name>
    <dbReference type="NCBI Taxonomy" id="2696063"/>
    <lineage>
        <taxon>Bacteria</taxon>
        <taxon>Bacillati</taxon>
        <taxon>Bacillota</taxon>
        <taxon>Clostridia</taxon>
        <taxon>Lachnospirales</taxon>
        <taxon>Lachnospiraceae</taxon>
        <taxon>Anaerocolumna</taxon>
    </lineage>
</organism>
<dbReference type="EMBL" id="CP048000">
    <property type="protein sequence ID" value="QHQ62004.1"/>
    <property type="molecule type" value="Genomic_DNA"/>
</dbReference>
<gene>
    <name evidence="1" type="ORF">Ana3638_15430</name>
</gene>
<evidence type="ECO:0008006" key="3">
    <source>
        <dbReference type="Google" id="ProtNLM"/>
    </source>
</evidence>
<dbReference type="InterPro" id="IPR016181">
    <property type="entry name" value="Acyl_CoA_acyltransferase"/>
</dbReference>
<dbReference type="SUPFAM" id="SSF55729">
    <property type="entry name" value="Acyl-CoA N-acyltransferases (Nat)"/>
    <property type="match status" value="1"/>
</dbReference>
<name>A0A6P1TLU1_9FIRM</name>
<evidence type="ECO:0000313" key="1">
    <source>
        <dbReference type="EMBL" id="QHQ62004.1"/>
    </source>
</evidence>
<dbReference type="AlphaFoldDB" id="A0A6P1TLU1"/>
<keyword evidence="2" id="KW-1185">Reference proteome</keyword>
<dbReference type="RefSeq" id="WP_161838829.1">
    <property type="nucleotide sequence ID" value="NZ_CP048000.1"/>
</dbReference>
<evidence type="ECO:0000313" key="2">
    <source>
        <dbReference type="Proteomes" id="UP000464314"/>
    </source>
</evidence>
<proteinExistence type="predicted"/>
<reference evidence="1 2" key="1">
    <citation type="submission" date="2020-01" db="EMBL/GenBank/DDBJ databases">
        <title>Genome analysis of Anaerocolumna sp. CBA3638.</title>
        <authorList>
            <person name="Kim J."/>
            <person name="Roh S.W."/>
        </authorList>
    </citation>
    <scope>NUCLEOTIDE SEQUENCE [LARGE SCALE GENOMIC DNA]</scope>
    <source>
        <strain evidence="1 2">CBA3638</strain>
    </source>
</reference>
<dbReference type="Gene3D" id="3.40.630.30">
    <property type="match status" value="1"/>
</dbReference>
<accession>A0A6P1TLU1</accession>
<sequence>MKMLIEEAEQKGVTEISLGATESGRPLYEKCGFVKTEEGMVLNL</sequence>